<name>A0A2Z3H2V3_9BACT</name>
<dbReference type="Proteomes" id="UP000245802">
    <property type="component" value="Chromosome"/>
</dbReference>
<feature type="domain" description="NusG-like N-terminal" evidence="3">
    <location>
        <begin position="12"/>
        <end position="66"/>
    </location>
</feature>
<dbReference type="Pfam" id="PF02357">
    <property type="entry name" value="NusG"/>
    <property type="match status" value="1"/>
</dbReference>
<evidence type="ECO:0000313" key="5">
    <source>
        <dbReference type="Proteomes" id="UP000245802"/>
    </source>
</evidence>
<dbReference type="AlphaFoldDB" id="A0A2Z3H2V3"/>
<protein>
    <submittedName>
        <fullName evidence="4">Uncharacterized protein</fullName>
    </submittedName>
</protein>
<evidence type="ECO:0000259" key="2">
    <source>
        <dbReference type="Pfam" id="PF00467"/>
    </source>
</evidence>
<dbReference type="InterPro" id="IPR036735">
    <property type="entry name" value="NGN_dom_sf"/>
</dbReference>
<dbReference type="InterPro" id="IPR005824">
    <property type="entry name" value="KOW"/>
</dbReference>
<dbReference type="SUPFAM" id="SSF82679">
    <property type="entry name" value="N-utilization substance G protein NusG, N-terminal domain"/>
    <property type="match status" value="1"/>
</dbReference>
<keyword evidence="1" id="KW-0804">Transcription</keyword>
<gene>
    <name evidence="4" type="ORF">C1280_25840</name>
</gene>
<dbReference type="Pfam" id="PF00467">
    <property type="entry name" value="KOW"/>
    <property type="match status" value="1"/>
</dbReference>
<evidence type="ECO:0000259" key="3">
    <source>
        <dbReference type="Pfam" id="PF02357"/>
    </source>
</evidence>
<dbReference type="GO" id="GO:0006354">
    <property type="term" value="P:DNA-templated transcription elongation"/>
    <property type="evidence" value="ECO:0007669"/>
    <property type="project" value="InterPro"/>
</dbReference>
<accession>A0A2Z3H2V3</accession>
<dbReference type="CDD" id="cd06091">
    <property type="entry name" value="KOW_NusG"/>
    <property type="match status" value="1"/>
</dbReference>
<reference evidence="4 5" key="1">
    <citation type="submission" date="2018-01" db="EMBL/GenBank/DDBJ databases">
        <title>G. obscuriglobus.</title>
        <authorList>
            <person name="Franke J."/>
            <person name="Blomberg W."/>
            <person name="Selmecki A."/>
        </authorList>
    </citation>
    <scope>NUCLEOTIDE SEQUENCE [LARGE SCALE GENOMIC DNA]</scope>
    <source>
        <strain evidence="4 5">DSM 5831</strain>
    </source>
</reference>
<keyword evidence="5" id="KW-1185">Reference proteome</keyword>
<evidence type="ECO:0000256" key="1">
    <source>
        <dbReference type="ARBA" id="ARBA00023163"/>
    </source>
</evidence>
<dbReference type="Gene3D" id="3.30.70.940">
    <property type="entry name" value="NusG, N-terminal domain"/>
    <property type="match status" value="1"/>
</dbReference>
<dbReference type="InterPro" id="IPR008991">
    <property type="entry name" value="Translation_prot_SH3-like_sf"/>
</dbReference>
<dbReference type="OrthoDB" id="9790639at2"/>
<proteinExistence type="predicted"/>
<dbReference type="RefSeq" id="WP_010034497.1">
    <property type="nucleotide sequence ID" value="NZ_CP025958.1"/>
</dbReference>
<dbReference type="EMBL" id="CP025958">
    <property type="protein sequence ID" value="AWM40088.1"/>
    <property type="molecule type" value="Genomic_DNA"/>
</dbReference>
<dbReference type="SUPFAM" id="SSF50104">
    <property type="entry name" value="Translation proteins SH3-like domain"/>
    <property type="match status" value="1"/>
</dbReference>
<organism evidence="4 5">
    <name type="scientific">Gemmata obscuriglobus</name>
    <dbReference type="NCBI Taxonomy" id="114"/>
    <lineage>
        <taxon>Bacteria</taxon>
        <taxon>Pseudomonadati</taxon>
        <taxon>Planctomycetota</taxon>
        <taxon>Planctomycetia</taxon>
        <taxon>Gemmatales</taxon>
        <taxon>Gemmataceae</taxon>
        <taxon>Gemmata</taxon>
    </lineage>
</organism>
<evidence type="ECO:0000313" key="4">
    <source>
        <dbReference type="EMBL" id="AWM40088.1"/>
    </source>
</evidence>
<sequence length="177" mass="19538">MDESTIIDEVGRWAALRTAARWEKAVTEQLAAAGVPVFLPLLTRVSRTKSKTQTAQLPVFPGYVFCGEREYRDSTRVPPSCRKLIAQLLRAPDPDQLKDELRSVADLLANRQLLQERVYGVIGDTVRIVGGPLAGSLGTILRLKPGTRRVLIEVSFLGARMEATVEERLLEKAVSIA</sequence>
<feature type="domain" description="KOW" evidence="2">
    <location>
        <begin position="123"/>
        <end position="153"/>
    </location>
</feature>
<dbReference type="KEGG" id="gog:C1280_25840"/>
<dbReference type="InterPro" id="IPR006645">
    <property type="entry name" value="NGN-like_dom"/>
</dbReference>